<dbReference type="AlphaFoldDB" id="A0A397ISL6"/>
<evidence type="ECO:0000313" key="2">
    <source>
        <dbReference type="Proteomes" id="UP000266861"/>
    </source>
</evidence>
<dbReference type="Proteomes" id="UP000266861">
    <property type="component" value="Unassembled WGS sequence"/>
</dbReference>
<comment type="caution">
    <text evidence="1">The sequence shown here is derived from an EMBL/GenBank/DDBJ whole genome shotgun (WGS) entry which is preliminary data.</text>
</comment>
<keyword evidence="2" id="KW-1185">Reference proteome</keyword>
<proteinExistence type="predicted"/>
<accession>A0A397ISL6</accession>
<name>A0A397ISL6_9GLOM</name>
<evidence type="ECO:0000313" key="1">
    <source>
        <dbReference type="EMBL" id="RHZ78989.1"/>
    </source>
</evidence>
<reference evidence="1 2" key="1">
    <citation type="submission" date="2018-08" db="EMBL/GenBank/DDBJ databases">
        <title>Genome and evolution of the arbuscular mycorrhizal fungus Diversispora epigaea (formerly Glomus versiforme) and its bacterial endosymbionts.</title>
        <authorList>
            <person name="Sun X."/>
            <person name="Fei Z."/>
            <person name="Harrison M."/>
        </authorList>
    </citation>
    <scope>NUCLEOTIDE SEQUENCE [LARGE SCALE GENOMIC DNA]</scope>
    <source>
        <strain evidence="1 2">IT104</strain>
    </source>
</reference>
<dbReference type="EMBL" id="PQFF01000144">
    <property type="protein sequence ID" value="RHZ78989.1"/>
    <property type="molecule type" value="Genomic_DNA"/>
</dbReference>
<protein>
    <submittedName>
        <fullName evidence="1">Uncharacterized protein</fullName>
    </submittedName>
</protein>
<sequence>MKREDLSYSSNIKAVYEWSIPNVPHNDNESSSLITCHSVKKIPIEQHKEGKDHMTSYLSLQNKKIRINKQNTNIIIFKNLIIYIMIAGLENHHTIASSSFKSAIKAENIWYRGISDDKQQLKESDL</sequence>
<organism evidence="1 2">
    <name type="scientific">Diversispora epigaea</name>
    <dbReference type="NCBI Taxonomy" id="1348612"/>
    <lineage>
        <taxon>Eukaryota</taxon>
        <taxon>Fungi</taxon>
        <taxon>Fungi incertae sedis</taxon>
        <taxon>Mucoromycota</taxon>
        <taxon>Glomeromycotina</taxon>
        <taxon>Glomeromycetes</taxon>
        <taxon>Diversisporales</taxon>
        <taxon>Diversisporaceae</taxon>
        <taxon>Diversispora</taxon>
    </lineage>
</organism>
<gene>
    <name evidence="1" type="ORF">Glove_153g54</name>
</gene>